<dbReference type="GO" id="GO:0000155">
    <property type="term" value="F:phosphorelay sensor kinase activity"/>
    <property type="evidence" value="ECO:0007669"/>
    <property type="project" value="InterPro"/>
</dbReference>
<feature type="transmembrane region" description="Helical" evidence="11">
    <location>
        <begin position="183"/>
        <end position="202"/>
    </location>
</feature>
<dbReference type="InterPro" id="IPR003594">
    <property type="entry name" value="HATPase_dom"/>
</dbReference>
<dbReference type="Pfam" id="PF02518">
    <property type="entry name" value="HATPase_c"/>
    <property type="match status" value="1"/>
</dbReference>
<dbReference type="SUPFAM" id="SSF55874">
    <property type="entry name" value="ATPase domain of HSP90 chaperone/DNA topoisomerase II/histidine kinase"/>
    <property type="match status" value="1"/>
</dbReference>
<reference evidence="13 14" key="1">
    <citation type="submission" date="2015-03" db="EMBL/GenBank/DDBJ databases">
        <authorList>
            <person name="Murphy D."/>
        </authorList>
    </citation>
    <scope>NUCLEOTIDE SEQUENCE [LARGE SCALE GENOMIC DNA]</scope>
    <source>
        <strain evidence="13 14">IP06005</strain>
    </source>
</reference>
<keyword evidence="9 11" id="KW-0472">Membrane</keyword>
<feature type="transmembrane region" description="Helical" evidence="11">
    <location>
        <begin position="141"/>
        <end position="162"/>
    </location>
</feature>
<feature type="transmembrane region" description="Helical" evidence="11">
    <location>
        <begin position="7"/>
        <end position="30"/>
    </location>
</feature>
<dbReference type="Pfam" id="PF07730">
    <property type="entry name" value="HisKA_3"/>
    <property type="match status" value="1"/>
</dbReference>
<dbReference type="GO" id="GO:0005886">
    <property type="term" value="C:plasma membrane"/>
    <property type="evidence" value="ECO:0007669"/>
    <property type="project" value="UniProtKB-SubCell"/>
</dbReference>
<dbReference type="eggNOG" id="COG3851">
    <property type="taxonomic scope" value="Bacteria"/>
</dbReference>
<dbReference type="SMART" id="SM00387">
    <property type="entry name" value="HATPase_c"/>
    <property type="match status" value="1"/>
</dbReference>
<feature type="transmembrane region" description="Helical" evidence="11">
    <location>
        <begin position="222"/>
        <end position="242"/>
    </location>
</feature>
<evidence type="ECO:0000256" key="5">
    <source>
        <dbReference type="ARBA" id="ARBA00022692"/>
    </source>
</evidence>
<evidence type="ECO:0000256" key="2">
    <source>
        <dbReference type="ARBA" id="ARBA00022475"/>
    </source>
</evidence>
<organism evidence="13 14">
    <name type="scientific">Yersinia aldovae</name>
    <dbReference type="NCBI Taxonomy" id="29483"/>
    <lineage>
        <taxon>Bacteria</taxon>
        <taxon>Pseudomonadati</taxon>
        <taxon>Pseudomonadota</taxon>
        <taxon>Gammaproteobacteria</taxon>
        <taxon>Enterobacterales</taxon>
        <taxon>Yersiniaceae</taxon>
        <taxon>Yersinia</taxon>
    </lineage>
</organism>
<dbReference type="CDD" id="cd16917">
    <property type="entry name" value="HATPase_UhpB-NarQ-NarX-like"/>
    <property type="match status" value="1"/>
</dbReference>
<feature type="domain" description="Histidine kinase" evidence="12">
    <location>
        <begin position="320"/>
        <end position="507"/>
    </location>
</feature>
<evidence type="ECO:0000256" key="1">
    <source>
        <dbReference type="ARBA" id="ARBA00004651"/>
    </source>
</evidence>
<dbReference type="GO" id="GO:0046983">
    <property type="term" value="F:protein dimerization activity"/>
    <property type="evidence" value="ECO:0007669"/>
    <property type="project" value="InterPro"/>
</dbReference>
<dbReference type="RefSeq" id="WP_004705208.1">
    <property type="nucleotide sequence ID" value="NZ_CQCP01000010.1"/>
</dbReference>
<gene>
    <name evidence="13" type="primary">nreB</name>
    <name evidence="13" type="ORF">ERS137965_01531</name>
</gene>
<evidence type="ECO:0000256" key="6">
    <source>
        <dbReference type="ARBA" id="ARBA00022777"/>
    </source>
</evidence>
<feature type="transmembrane region" description="Helical" evidence="11">
    <location>
        <begin position="81"/>
        <end position="101"/>
    </location>
</feature>
<evidence type="ECO:0000256" key="4">
    <source>
        <dbReference type="ARBA" id="ARBA00022679"/>
    </source>
</evidence>
<accession>A0A0T9TP06</accession>
<dbReference type="Proteomes" id="UP000041595">
    <property type="component" value="Unassembled WGS sequence"/>
</dbReference>
<feature type="coiled-coil region" evidence="10">
    <location>
        <begin position="278"/>
        <end position="305"/>
    </location>
</feature>
<evidence type="ECO:0000313" key="13">
    <source>
        <dbReference type="EMBL" id="CNK94103.1"/>
    </source>
</evidence>
<keyword evidence="5 11" id="KW-0812">Transmembrane</keyword>
<dbReference type="EC" id="2.7.13.3" evidence="13"/>
<dbReference type="Pfam" id="PF05231">
    <property type="entry name" value="MASE1"/>
    <property type="match status" value="1"/>
</dbReference>
<dbReference type="NCBIfam" id="NF008649">
    <property type="entry name" value="PRK11644.1"/>
    <property type="match status" value="1"/>
</dbReference>
<evidence type="ECO:0000259" key="12">
    <source>
        <dbReference type="PROSITE" id="PS50109"/>
    </source>
</evidence>
<proteinExistence type="predicted"/>
<evidence type="ECO:0000256" key="8">
    <source>
        <dbReference type="ARBA" id="ARBA00023012"/>
    </source>
</evidence>
<evidence type="ECO:0000256" key="7">
    <source>
        <dbReference type="ARBA" id="ARBA00022989"/>
    </source>
</evidence>
<comment type="subcellular location">
    <subcellularLocation>
        <location evidence="1">Cell membrane</location>
        <topology evidence="1">Multi-pass membrane protein</topology>
    </subcellularLocation>
</comment>
<keyword evidence="7 11" id="KW-1133">Transmembrane helix</keyword>
<dbReference type="Gene3D" id="1.20.5.1930">
    <property type="match status" value="1"/>
</dbReference>
<dbReference type="InterPro" id="IPR005467">
    <property type="entry name" value="His_kinase_dom"/>
</dbReference>
<feature type="transmembrane region" description="Helical" evidence="11">
    <location>
        <begin position="254"/>
        <end position="275"/>
    </location>
</feature>
<evidence type="ECO:0000256" key="9">
    <source>
        <dbReference type="ARBA" id="ARBA00023136"/>
    </source>
</evidence>
<dbReference type="AlphaFoldDB" id="A0A0T9TP06"/>
<keyword evidence="10" id="KW-0175">Coiled coil</keyword>
<dbReference type="PROSITE" id="PS50109">
    <property type="entry name" value="HIS_KIN"/>
    <property type="match status" value="1"/>
</dbReference>
<dbReference type="InterPro" id="IPR011712">
    <property type="entry name" value="Sig_transdc_His_kin_sub3_dim/P"/>
</dbReference>
<keyword evidence="2" id="KW-1003">Cell membrane</keyword>
<dbReference type="InterPro" id="IPR007895">
    <property type="entry name" value="MASE1"/>
</dbReference>
<dbReference type="InterPro" id="IPR050482">
    <property type="entry name" value="Sensor_HK_TwoCompSys"/>
</dbReference>
<dbReference type="Gene3D" id="3.30.565.10">
    <property type="entry name" value="Histidine kinase-like ATPase, C-terminal domain"/>
    <property type="match status" value="1"/>
</dbReference>
<dbReference type="EMBL" id="CQEJ01000007">
    <property type="protein sequence ID" value="CNK94103.1"/>
    <property type="molecule type" value="Genomic_DNA"/>
</dbReference>
<dbReference type="EC" id="2.7.3.-" evidence="13"/>
<dbReference type="PANTHER" id="PTHR24421">
    <property type="entry name" value="NITRATE/NITRITE SENSOR PROTEIN NARX-RELATED"/>
    <property type="match status" value="1"/>
</dbReference>
<protein>
    <submittedName>
        <fullName evidence="13">Sensor kinase protein</fullName>
        <ecNumber evidence="13">2.7.13.3</ecNumber>
        <ecNumber evidence="13">2.7.3.-</ecNumber>
    </submittedName>
</protein>
<keyword evidence="8" id="KW-0902">Two-component regulatory system</keyword>
<evidence type="ECO:0000256" key="10">
    <source>
        <dbReference type="SAM" id="Coils"/>
    </source>
</evidence>
<evidence type="ECO:0000256" key="11">
    <source>
        <dbReference type="SAM" id="Phobius"/>
    </source>
</evidence>
<feature type="transmembrane region" description="Helical" evidence="11">
    <location>
        <begin position="113"/>
        <end position="135"/>
    </location>
</feature>
<evidence type="ECO:0000256" key="3">
    <source>
        <dbReference type="ARBA" id="ARBA00022553"/>
    </source>
</evidence>
<dbReference type="InterPro" id="IPR036890">
    <property type="entry name" value="HATPase_C_sf"/>
</dbReference>
<name>A0A0T9TP06_YERAL</name>
<keyword evidence="6 13" id="KW-0418">Kinase</keyword>
<dbReference type="PANTHER" id="PTHR24421:SF58">
    <property type="entry name" value="SIGNAL TRANSDUCTION HISTIDINE-PROTEIN KINASE_PHOSPHATASE UHPB"/>
    <property type="match status" value="1"/>
</dbReference>
<sequence>MWQLRSVGLSLFLAIFFSLSWLALWTISFYLSNDGLHAILLLPQGLRLALMILLPRRYWPVLLLAEATMLGWLYSEQLQTQLMIVLSPCLSLLPAWFAQRFWHHYTLYWQRLLLLLAAVAANSSLHGLLVFWLPLPLTQTLLATFTGGILLVPFTYLIYEYLKQQHIRNLFPQQMPDPPLRTSLLVWCSLIFAIGACIQVAIAPNMERLLLIFVFLPNVFMAYKFGWQGGVLAAVLGSLMITMTRQASGAFDDLAELELFLSTQALLGLTLGIAISRQQQLAQRLHRYRNQLEHELQTRRKLMERLVHTEEDVRKEIARELHDEIGQNITAIQIQAMLVNRSTPTPAAQSAADQISSLSQRIHQTTRQLLRQLRPPVLDEMPLDQALCHLAEEYAFAEQGINFQLDYALPATHIEDAVVFTLYRLVQELLNNISKHANARNIQVSLRQTDNLITLDVRDDGIGMPIQPQGGGFGLRGMEERVRALGGDWQLQRRLGTRIIVNLPTHSRATDAIDNDCVNLPTKVDQRRT</sequence>
<keyword evidence="4 13" id="KW-0808">Transferase</keyword>
<keyword evidence="3" id="KW-0597">Phosphoprotein</keyword>
<dbReference type="STRING" id="1453495.AT01_18"/>
<evidence type="ECO:0000313" key="14">
    <source>
        <dbReference type="Proteomes" id="UP000041595"/>
    </source>
</evidence>